<dbReference type="Pfam" id="PF18029">
    <property type="entry name" value="Glyoxalase_6"/>
    <property type="match status" value="1"/>
</dbReference>
<keyword evidence="3" id="KW-1185">Reference proteome</keyword>
<feature type="domain" description="Glyoxalase-like" evidence="1">
    <location>
        <begin position="115"/>
        <end position="218"/>
    </location>
</feature>
<comment type="caution">
    <text evidence="2">The sequence shown here is derived from an EMBL/GenBank/DDBJ whole genome shotgun (WGS) entry which is preliminary data.</text>
</comment>
<reference evidence="2 3" key="1">
    <citation type="submission" date="2024-06" db="EMBL/GenBank/DDBJ databases">
        <title>The Natural Products Discovery Center: Release of the First 8490 Sequenced Strains for Exploring Actinobacteria Biosynthetic Diversity.</title>
        <authorList>
            <person name="Kalkreuter E."/>
            <person name="Kautsar S.A."/>
            <person name="Yang D."/>
            <person name="Bader C.D."/>
            <person name="Teijaro C.N."/>
            <person name="Fluegel L."/>
            <person name="Davis C.M."/>
            <person name="Simpson J.R."/>
            <person name="Lauterbach L."/>
            <person name="Steele A.D."/>
            <person name="Gui C."/>
            <person name="Meng S."/>
            <person name="Li G."/>
            <person name="Viehrig K."/>
            <person name="Ye F."/>
            <person name="Su P."/>
            <person name="Kiefer A.F."/>
            <person name="Nichols A."/>
            <person name="Cepeda A.J."/>
            <person name="Yan W."/>
            <person name="Fan B."/>
            <person name="Jiang Y."/>
            <person name="Adhikari A."/>
            <person name="Zheng C.-J."/>
            <person name="Schuster L."/>
            <person name="Cowan T.M."/>
            <person name="Smanski M.J."/>
            <person name="Chevrette M.G."/>
            <person name="De Carvalho L.P.S."/>
            <person name="Shen B."/>
        </authorList>
    </citation>
    <scope>NUCLEOTIDE SEQUENCE [LARGE SCALE GENOMIC DNA]</scope>
    <source>
        <strain evidence="2 3">NPDC048117</strain>
    </source>
</reference>
<dbReference type="PANTHER" id="PTHR35908:SF1">
    <property type="entry name" value="CONSERVED PROTEIN"/>
    <property type="match status" value="1"/>
</dbReference>
<dbReference type="PANTHER" id="PTHR35908">
    <property type="entry name" value="HYPOTHETICAL FUSION PROTEIN"/>
    <property type="match status" value="1"/>
</dbReference>
<organism evidence="2 3">
    <name type="scientific">Streptomyces chilikensis</name>
    <dbReference type="NCBI Taxonomy" id="1194079"/>
    <lineage>
        <taxon>Bacteria</taxon>
        <taxon>Bacillati</taxon>
        <taxon>Actinomycetota</taxon>
        <taxon>Actinomycetes</taxon>
        <taxon>Kitasatosporales</taxon>
        <taxon>Streptomycetaceae</taxon>
        <taxon>Streptomyces</taxon>
    </lineage>
</organism>
<protein>
    <submittedName>
        <fullName evidence="2">VOC family protein</fullName>
    </submittedName>
</protein>
<evidence type="ECO:0000313" key="3">
    <source>
        <dbReference type="Proteomes" id="UP001551584"/>
    </source>
</evidence>
<dbReference type="InterPro" id="IPR041581">
    <property type="entry name" value="Glyoxalase_6"/>
</dbReference>
<name>A0ABV3EPZ6_9ACTN</name>
<accession>A0ABV3EPZ6</accession>
<dbReference type="EMBL" id="JBEZNA010000024">
    <property type="protein sequence ID" value="MEU9578201.1"/>
    <property type="molecule type" value="Genomic_DNA"/>
</dbReference>
<sequence length="225" mass="23582">MTDVTTVEWIRPAAFHAAEGLEDWRVLGEGACAYFRTGSFAAGAGLVAALAELPGTGDGCPDVDVREDGVTVRLISAAAEHYGLTRAHVETARQVSGAARSLGLTADPSALRGVQVTLDALDMRAVTEFWRALLGYEYRAGSPEDLVDPRRRGAAFYFQQLDAARSQRNTVHVDVWVPHDVAGARVAAALAAGGRLVSDADAPSLWILADPEGNEACVGAAGVPG</sequence>
<evidence type="ECO:0000259" key="1">
    <source>
        <dbReference type="Pfam" id="PF18029"/>
    </source>
</evidence>
<gene>
    <name evidence="2" type="ORF">AB0D95_13170</name>
</gene>
<dbReference type="Proteomes" id="UP001551584">
    <property type="component" value="Unassembled WGS sequence"/>
</dbReference>
<dbReference type="InterPro" id="IPR029068">
    <property type="entry name" value="Glyas_Bleomycin-R_OHBP_Dase"/>
</dbReference>
<proteinExistence type="predicted"/>
<evidence type="ECO:0000313" key="2">
    <source>
        <dbReference type="EMBL" id="MEU9578201.1"/>
    </source>
</evidence>
<dbReference type="RefSeq" id="WP_359271986.1">
    <property type="nucleotide sequence ID" value="NZ_JBEZNA010000024.1"/>
</dbReference>
<dbReference type="SUPFAM" id="SSF54593">
    <property type="entry name" value="Glyoxalase/Bleomycin resistance protein/Dihydroxybiphenyl dioxygenase"/>
    <property type="match status" value="1"/>
</dbReference>
<dbReference type="Gene3D" id="3.10.180.10">
    <property type="entry name" value="2,3-Dihydroxybiphenyl 1,2-Dioxygenase, domain 1"/>
    <property type="match status" value="1"/>
</dbReference>